<comment type="catalytic activity">
    <reaction evidence="8">
        <text>L-glutamate 5-semialdehyde + NAD(+) + H2O = L-glutamate + NADH + 2 H(+)</text>
        <dbReference type="Rhea" id="RHEA:30235"/>
        <dbReference type="ChEBI" id="CHEBI:15377"/>
        <dbReference type="ChEBI" id="CHEBI:15378"/>
        <dbReference type="ChEBI" id="CHEBI:29985"/>
        <dbReference type="ChEBI" id="CHEBI:57540"/>
        <dbReference type="ChEBI" id="CHEBI:57945"/>
        <dbReference type="ChEBI" id="CHEBI:58066"/>
        <dbReference type="EC" id="1.2.1.88"/>
    </reaction>
</comment>
<dbReference type="SUPFAM" id="SSF53720">
    <property type="entry name" value="ALDH-like"/>
    <property type="match status" value="1"/>
</dbReference>
<dbReference type="InterPro" id="IPR015590">
    <property type="entry name" value="Aldehyde_DH_dom"/>
</dbReference>
<dbReference type="FunFam" id="3.40.309.10:FF:000005">
    <property type="entry name" value="1-pyrroline-5-carboxylate dehydrogenase 1"/>
    <property type="match status" value="1"/>
</dbReference>
<dbReference type="EMBL" id="VFPP01000001">
    <property type="protein sequence ID" value="TQM80689.1"/>
    <property type="molecule type" value="Genomic_DNA"/>
</dbReference>
<evidence type="ECO:0000256" key="8">
    <source>
        <dbReference type="ARBA" id="ARBA00048142"/>
    </source>
</evidence>
<evidence type="ECO:0000256" key="6">
    <source>
        <dbReference type="ARBA" id="ARBA00023062"/>
    </source>
</evidence>
<evidence type="ECO:0000256" key="3">
    <source>
        <dbReference type="ARBA" id="ARBA00012884"/>
    </source>
</evidence>
<dbReference type="RefSeq" id="WP_141978757.1">
    <property type="nucleotide sequence ID" value="NZ_VFPP01000001.1"/>
</dbReference>
<accession>A0A543JCW3</accession>
<reference evidence="12 13" key="1">
    <citation type="submission" date="2019-06" db="EMBL/GenBank/DDBJ databases">
        <title>Sequencing the genomes of 1000 actinobacteria strains.</title>
        <authorList>
            <person name="Klenk H.-P."/>
        </authorList>
    </citation>
    <scope>NUCLEOTIDE SEQUENCE [LARGE SCALE GENOMIC DNA]</scope>
    <source>
        <strain evidence="12 13">DSM 45456</strain>
    </source>
</reference>
<evidence type="ECO:0000256" key="7">
    <source>
        <dbReference type="ARBA" id="ARBA00032259"/>
    </source>
</evidence>
<evidence type="ECO:0000256" key="1">
    <source>
        <dbReference type="ARBA" id="ARBA00004786"/>
    </source>
</evidence>
<dbReference type="AlphaFoldDB" id="A0A543JCW3"/>
<dbReference type="Gene3D" id="3.40.309.10">
    <property type="entry name" value="Aldehyde Dehydrogenase, Chain A, domain 2"/>
    <property type="match status" value="1"/>
</dbReference>
<dbReference type="PANTHER" id="PTHR42862">
    <property type="entry name" value="DELTA-1-PYRROLINE-5-CARBOXYLATE DEHYDROGENASE 1, ISOFORM A-RELATED"/>
    <property type="match status" value="1"/>
</dbReference>
<dbReference type="GO" id="GO:0004657">
    <property type="term" value="F:proline dehydrogenase activity"/>
    <property type="evidence" value="ECO:0007669"/>
    <property type="project" value="UniProtKB-ARBA"/>
</dbReference>
<dbReference type="Proteomes" id="UP000316628">
    <property type="component" value="Unassembled WGS sequence"/>
</dbReference>
<dbReference type="InterPro" id="IPR016160">
    <property type="entry name" value="Ald_DH_CS_CYS"/>
</dbReference>
<dbReference type="PANTHER" id="PTHR42862:SF1">
    <property type="entry name" value="DELTA-1-PYRROLINE-5-CARBOXYLATE DEHYDROGENASE 2, ISOFORM A-RELATED"/>
    <property type="match status" value="1"/>
</dbReference>
<dbReference type="InterPro" id="IPR005931">
    <property type="entry name" value="P5CDH/ALDH4A1"/>
</dbReference>
<gene>
    <name evidence="12" type="ORF">FHX81_3034</name>
</gene>
<dbReference type="EC" id="1.2.1.88" evidence="3"/>
<dbReference type="GO" id="GO:0003842">
    <property type="term" value="F:L-glutamate gamma-semialdehyde dehydrogenase activity"/>
    <property type="evidence" value="ECO:0007669"/>
    <property type="project" value="UniProtKB-EC"/>
</dbReference>
<dbReference type="Gene3D" id="3.40.605.10">
    <property type="entry name" value="Aldehyde Dehydrogenase, Chain A, domain 1"/>
    <property type="match status" value="1"/>
</dbReference>
<organism evidence="12 13">
    <name type="scientific">Saccharothrix saharensis</name>
    <dbReference type="NCBI Taxonomy" id="571190"/>
    <lineage>
        <taxon>Bacteria</taxon>
        <taxon>Bacillati</taxon>
        <taxon>Actinomycetota</taxon>
        <taxon>Actinomycetes</taxon>
        <taxon>Pseudonocardiales</taxon>
        <taxon>Pseudonocardiaceae</taxon>
        <taxon>Saccharothrix</taxon>
    </lineage>
</organism>
<protein>
    <recommendedName>
        <fullName evidence="7">L-glutamate gamma-semialdehyde dehydrogenase</fullName>
        <ecNumber evidence="3">1.2.1.88</ecNumber>
    </recommendedName>
    <alternativeName>
        <fullName evidence="7">L-glutamate gamma-semialdehyde dehydrogenase</fullName>
    </alternativeName>
</protein>
<dbReference type="CDD" id="cd07123">
    <property type="entry name" value="ALDH_F4-17_P5CDH"/>
    <property type="match status" value="1"/>
</dbReference>
<evidence type="ECO:0000259" key="11">
    <source>
        <dbReference type="Pfam" id="PF00171"/>
    </source>
</evidence>
<comment type="pathway">
    <text evidence="1">Amino-acid degradation; L-proline degradation into L-glutamate; L-glutamate from L-proline: step 2/2.</text>
</comment>
<dbReference type="InterPro" id="IPR029510">
    <property type="entry name" value="Ald_DH_CS_GLU"/>
</dbReference>
<keyword evidence="13" id="KW-1185">Reference proteome</keyword>
<sequence>MDAVTAVPAPVNEPVLSYAPGTPERAQLQAKLAELAKEPAELTLTIGGEQRVGGGERFDVVQPHNHRAVLGTLHGATQQDTRDAIAAAKQAAPAWRAMSYDDRAAILLRAADLLATKWRATLNAATMLGQSKTAVQAEIDAACELIDFWRFNVSFGRQLLAEQPQSSPGVWNRTDHRPLEGFVYAITPFNFTAIAGNLPTAPALMGNVVLWKPSPTQSFAAHLTMRLLEEAGMPPGVINLLPGDGLAVSEVALADPDLAGIHFTGSTRTFQHLWGQVGANIANYRSYPRIVGETGGKDFVLAHPSADVDVLRTALVRGAFEYQGQKCSAASRAYVPRSVWNRMKDDFLADVESLTMGDVTDLSNFMGAVIDRRSFDKLSGVLDAARGDDHLEVVAGGTADDSEGFFVRPTVLLGTDPEHEVFTTEYFGPVLAVHVFEDSDYDTVLKQMEGAAPYALTGAIIAQDRAAIAHAQRELRFAAGNFYVNDKPTGAVVGQQPFGGGRASGTNDKAGSVHNLLRWVSPRSIKETFAAPTSYRYPHQG</sequence>
<keyword evidence="6" id="KW-0642">Proline metabolism</keyword>
<proteinExistence type="inferred from homology"/>
<dbReference type="UniPathway" id="UPA00261">
    <property type="reaction ID" value="UER00374"/>
</dbReference>
<comment type="caution">
    <text evidence="12">The sequence shown here is derived from an EMBL/GenBank/DDBJ whole genome shotgun (WGS) entry which is preliminary data.</text>
</comment>
<evidence type="ECO:0000256" key="9">
    <source>
        <dbReference type="PROSITE-ProRule" id="PRU10007"/>
    </source>
</evidence>
<dbReference type="InterPro" id="IPR016162">
    <property type="entry name" value="Ald_DH_N"/>
</dbReference>
<dbReference type="InterPro" id="IPR016161">
    <property type="entry name" value="Ald_DH/histidinol_DH"/>
</dbReference>
<keyword evidence="4 10" id="KW-0560">Oxidoreductase</keyword>
<dbReference type="PROSITE" id="PS00070">
    <property type="entry name" value="ALDEHYDE_DEHYDR_CYS"/>
    <property type="match status" value="1"/>
</dbReference>
<dbReference type="FunFam" id="3.40.605.10:FF:000006">
    <property type="entry name" value="1-pyrroline-5-carboxylate dehydrogenase"/>
    <property type="match status" value="1"/>
</dbReference>
<dbReference type="GO" id="GO:0010133">
    <property type="term" value="P:L-proline catabolic process to L-glutamate"/>
    <property type="evidence" value="ECO:0007669"/>
    <property type="project" value="UniProtKB-UniPathway"/>
</dbReference>
<dbReference type="PROSITE" id="PS00687">
    <property type="entry name" value="ALDEHYDE_DEHYDR_GLU"/>
    <property type="match status" value="1"/>
</dbReference>
<feature type="active site" evidence="9">
    <location>
        <position position="293"/>
    </location>
</feature>
<dbReference type="GO" id="GO:0009898">
    <property type="term" value="C:cytoplasmic side of plasma membrane"/>
    <property type="evidence" value="ECO:0007669"/>
    <property type="project" value="TreeGrafter"/>
</dbReference>
<dbReference type="InterPro" id="IPR050485">
    <property type="entry name" value="Proline_metab_enzyme"/>
</dbReference>
<evidence type="ECO:0000256" key="4">
    <source>
        <dbReference type="ARBA" id="ARBA00023002"/>
    </source>
</evidence>
<dbReference type="Pfam" id="PF00171">
    <property type="entry name" value="Aldedh"/>
    <property type="match status" value="1"/>
</dbReference>
<keyword evidence="5" id="KW-0520">NAD</keyword>
<feature type="domain" description="Aldehyde dehydrogenase" evidence="11">
    <location>
        <begin position="56"/>
        <end position="519"/>
    </location>
</feature>
<evidence type="ECO:0000313" key="13">
    <source>
        <dbReference type="Proteomes" id="UP000316628"/>
    </source>
</evidence>
<evidence type="ECO:0000256" key="5">
    <source>
        <dbReference type="ARBA" id="ARBA00023027"/>
    </source>
</evidence>
<name>A0A543JCW3_9PSEU</name>
<evidence type="ECO:0000256" key="2">
    <source>
        <dbReference type="ARBA" id="ARBA00009986"/>
    </source>
</evidence>
<evidence type="ECO:0000256" key="10">
    <source>
        <dbReference type="RuleBase" id="RU003345"/>
    </source>
</evidence>
<dbReference type="NCBIfam" id="TIGR01236">
    <property type="entry name" value="D1pyr5carbox1"/>
    <property type="match status" value="1"/>
</dbReference>
<comment type="similarity">
    <text evidence="2 10">Belongs to the aldehyde dehydrogenase family.</text>
</comment>
<dbReference type="OrthoDB" id="6882680at2"/>
<dbReference type="InterPro" id="IPR016163">
    <property type="entry name" value="Ald_DH_C"/>
</dbReference>
<evidence type="ECO:0000313" key="12">
    <source>
        <dbReference type="EMBL" id="TQM80689.1"/>
    </source>
</evidence>